<protein>
    <submittedName>
        <fullName evidence="2">Tetratricopeptide repeat protein</fullName>
    </submittedName>
</protein>
<dbReference type="AlphaFoldDB" id="A0A9X4C6Y8"/>
<reference evidence="2 3" key="1">
    <citation type="submission" date="2022-05" db="EMBL/GenBank/DDBJ databases">
        <title>Novel Pseudomonas spp. Isolated from a Rainbow Trout Aquaculture Facility.</title>
        <authorList>
            <person name="Testerman T."/>
            <person name="Graf J."/>
        </authorList>
    </citation>
    <scope>NUCLEOTIDE SEQUENCE [LARGE SCALE GENOMIC DNA]</scope>
    <source>
        <strain evidence="2 3">ID1042</strain>
    </source>
</reference>
<dbReference type="Proteomes" id="UP001148185">
    <property type="component" value="Unassembled WGS sequence"/>
</dbReference>
<dbReference type="SUPFAM" id="SSF48452">
    <property type="entry name" value="TPR-like"/>
    <property type="match status" value="1"/>
</dbReference>
<name>A0A9X4C6Y8_9PSED</name>
<dbReference type="InterPro" id="IPR011990">
    <property type="entry name" value="TPR-like_helical_dom_sf"/>
</dbReference>
<dbReference type="Pfam" id="PF00515">
    <property type="entry name" value="TPR_1"/>
    <property type="match status" value="1"/>
</dbReference>
<proteinExistence type="predicted"/>
<accession>A0A9X4C6Y8</accession>
<evidence type="ECO:0000313" key="2">
    <source>
        <dbReference type="EMBL" id="MDD1011262.1"/>
    </source>
</evidence>
<comment type="caution">
    <text evidence="2">The sequence shown here is derived from an EMBL/GenBank/DDBJ whole genome shotgun (WGS) entry which is preliminary data.</text>
</comment>
<evidence type="ECO:0000313" key="3">
    <source>
        <dbReference type="Proteomes" id="UP001148185"/>
    </source>
</evidence>
<dbReference type="RefSeq" id="WP_273878269.1">
    <property type="nucleotide sequence ID" value="NZ_JAMDHA010000041.1"/>
</dbReference>
<keyword evidence="1" id="KW-0802">TPR repeat</keyword>
<dbReference type="SMART" id="SM00028">
    <property type="entry name" value="TPR"/>
    <property type="match status" value="1"/>
</dbReference>
<dbReference type="Gene3D" id="1.25.40.10">
    <property type="entry name" value="Tetratricopeptide repeat domain"/>
    <property type="match status" value="1"/>
</dbReference>
<dbReference type="InterPro" id="IPR019734">
    <property type="entry name" value="TPR_rpt"/>
</dbReference>
<organism evidence="2 3">
    <name type="scientific">Pseudomonas shahriarae</name>
    <dbReference type="NCBI Taxonomy" id="2745512"/>
    <lineage>
        <taxon>Bacteria</taxon>
        <taxon>Pseudomonadati</taxon>
        <taxon>Pseudomonadota</taxon>
        <taxon>Gammaproteobacteria</taxon>
        <taxon>Pseudomonadales</taxon>
        <taxon>Pseudomonadaceae</taxon>
        <taxon>Pseudomonas</taxon>
    </lineage>
</organism>
<dbReference type="PROSITE" id="PS50293">
    <property type="entry name" value="TPR_REGION"/>
    <property type="match status" value="1"/>
</dbReference>
<gene>
    <name evidence="2" type="ORF">M5G27_27715</name>
</gene>
<feature type="repeat" description="TPR" evidence="1">
    <location>
        <begin position="304"/>
        <end position="337"/>
    </location>
</feature>
<keyword evidence="3" id="KW-1185">Reference proteome</keyword>
<dbReference type="PROSITE" id="PS50005">
    <property type="entry name" value="TPR"/>
    <property type="match status" value="1"/>
</dbReference>
<evidence type="ECO:0000256" key="1">
    <source>
        <dbReference type="PROSITE-ProRule" id="PRU00339"/>
    </source>
</evidence>
<dbReference type="EMBL" id="JAMDHA010000041">
    <property type="protein sequence ID" value="MDD1011262.1"/>
    <property type="molecule type" value="Genomic_DNA"/>
</dbReference>
<sequence>MGWFDALKNLLSGNGAGDVRPGSQIRANVSTSAPVSAVVAAAEPKRVDAETNSPVMDNHIFRLGDYVGIHSSSPNGRWVLSWSDSVPAMGIGGHRESGNGSYLLYDAEAGQVVVRGEMPRPNGGHVADSGHFSLEDWHFGSALSGTFSVFEPNGQILFAKDVTANVMNSEISRNGLFALFQTANSPTEDGRKLFLIDVSKRAIRYAIDPLAGWPERYSIDEDTAQVTAHLKDLGSFRYDSEGAFIDAAKLAQAKLSSPRYEFAIPAAEALLKSPDLTAETARQVLDIVKRARERGADQIDAWNAKSLKLQGLAYEALGELHKAVKAFDEALALDPKIGVKRKRDALFKKLG</sequence>